<dbReference type="Proteomes" id="UP000635477">
    <property type="component" value="Unassembled WGS sequence"/>
</dbReference>
<evidence type="ECO:0008006" key="7">
    <source>
        <dbReference type="Google" id="ProtNLM"/>
    </source>
</evidence>
<evidence type="ECO:0000256" key="3">
    <source>
        <dbReference type="ARBA" id="ARBA00023157"/>
    </source>
</evidence>
<sequence length="95" mass="10184">MQIAIVLTSFVAVFAGVASAQAAQGVRQYITYGAMRQNTALCSKRGTSYQNCYAGQGGPANVWNRGCSRITRCARQVQAGEQTLPDTRPDVEPEA</sequence>
<dbReference type="AlphaFoldDB" id="A0A8H4XKY8"/>
<comment type="caution">
    <text evidence="5">The sequence shown here is derived from an EMBL/GenBank/DDBJ whole genome shotgun (WGS) entry which is preliminary data.</text>
</comment>
<dbReference type="PANTHER" id="PTHR33136:SF95">
    <property type="entry name" value="PROTEIN RALF-LIKE 33-RELATED"/>
    <property type="match status" value="1"/>
</dbReference>
<organism evidence="5 6">
    <name type="scientific">Fusarium zealandicum</name>
    <dbReference type="NCBI Taxonomy" id="1053134"/>
    <lineage>
        <taxon>Eukaryota</taxon>
        <taxon>Fungi</taxon>
        <taxon>Dikarya</taxon>
        <taxon>Ascomycota</taxon>
        <taxon>Pezizomycotina</taxon>
        <taxon>Sordariomycetes</taxon>
        <taxon>Hypocreomycetidae</taxon>
        <taxon>Hypocreales</taxon>
        <taxon>Nectriaceae</taxon>
        <taxon>Fusarium</taxon>
        <taxon>Fusarium staphyleae species complex</taxon>
    </lineage>
</organism>
<name>A0A8H4XKY8_9HYPO</name>
<evidence type="ECO:0000313" key="6">
    <source>
        <dbReference type="Proteomes" id="UP000635477"/>
    </source>
</evidence>
<keyword evidence="6" id="KW-1185">Reference proteome</keyword>
<evidence type="ECO:0000256" key="4">
    <source>
        <dbReference type="SAM" id="SignalP"/>
    </source>
</evidence>
<reference evidence="5" key="2">
    <citation type="submission" date="2020-05" db="EMBL/GenBank/DDBJ databases">
        <authorList>
            <person name="Kim H.-S."/>
            <person name="Proctor R.H."/>
            <person name="Brown D.W."/>
        </authorList>
    </citation>
    <scope>NUCLEOTIDE SEQUENCE</scope>
    <source>
        <strain evidence="5">NRRL 22465</strain>
    </source>
</reference>
<keyword evidence="2 4" id="KW-0732">Signal</keyword>
<keyword evidence="3" id="KW-1015">Disulfide bond</keyword>
<accession>A0A8H4XKY8</accession>
<dbReference type="GO" id="GO:0019722">
    <property type="term" value="P:calcium-mediated signaling"/>
    <property type="evidence" value="ECO:0007669"/>
    <property type="project" value="TreeGrafter"/>
</dbReference>
<evidence type="ECO:0000313" key="5">
    <source>
        <dbReference type="EMBL" id="KAF4978562.1"/>
    </source>
</evidence>
<reference evidence="5" key="1">
    <citation type="journal article" date="2020" name="BMC Genomics">
        <title>Correction to: Identification and distribution of gene clusters required for synthesis of sphingolipid metabolism inhibitors in diverse species of the filamentous fungus Fusarium.</title>
        <authorList>
            <person name="Kim H.S."/>
            <person name="Lohmar J.M."/>
            <person name="Busman M."/>
            <person name="Brown D.W."/>
            <person name="Naumann T.A."/>
            <person name="Divon H.H."/>
            <person name="Lysoe E."/>
            <person name="Uhlig S."/>
            <person name="Proctor R.H."/>
        </authorList>
    </citation>
    <scope>NUCLEOTIDE SEQUENCE</scope>
    <source>
        <strain evidence="5">NRRL 22465</strain>
    </source>
</reference>
<evidence type="ECO:0000256" key="1">
    <source>
        <dbReference type="ARBA" id="ARBA00009178"/>
    </source>
</evidence>
<protein>
    <recommendedName>
        <fullName evidence="7">Rapid alkalinization factor</fullName>
    </recommendedName>
</protein>
<feature type="chain" id="PRO_5034098017" description="Rapid alkalinization factor" evidence="4">
    <location>
        <begin position="23"/>
        <end position="95"/>
    </location>
</feature>
<feature type="signal peptide" evidence="4">
    <location>
        <begin position="1"/>
        <end position="22"/>
    </location>
</feature>
<evidence type="ECO:0000256" key="2">
    <source>
        <dbReference type="ARBA" id="ARBA00022729"/>
    </source>
</evidence>
<dbReference type="OrthoDB" id="3941347at2759"/>
<dbReference type="InterPro" id="IPR008801">
    <property type="entry name" value="RALF"/>
</dbReference>
<dbReference type="Pfam" id="PF05498">
    <property type="entry name" value="RALF"/>
    <property type="match status" value="1"/>
</dbReference>
<dbReference type="PANTHER" id="PTHR33136">
    <property type="entry name" value="RAPID ALKALINIZATION FACTOR-LIKE"/>
    <property type="match status" value="1"/>
</dbReference>
<gene>
    <name evidence="5" type="ORF">FZEAL_5095</name>
</gene>
<comment type="similarity">
    <text evidence="1">Belongs to the plant rapid alkalinization factor (RALF) family.</text>
</comment>
<proteinExistence type="inferred from homology"/>
<dbReference type="EMBL" id="JABEYC010000359">
    <property type="protein sequence ID" value="KAF4978562.1"/>
    <property type="molecule type" value="Genomic_DNA"/>
</dbReference>